<organism evidence="7 8">
    <name type="scientific">Coemansia interrupta</name>
    <dbReference type="NCBI Taxonomy" id="1126814"/>
    <lineage>
        <taxon>Eukaryota</taxon>
        <taxon>Fungi</taxon>
        <taxon>Fungi incertae sedis</taxon>
        <taxon>Zoopagomycota</taxon>
        <taxon>Kickxellomycotina</taxon>
        <taxon>Kickxellomycetes</taxon>
        <taxon>Kickxellales</taxon>
        <taxon>Kickxellaceae</taxon>
        <taxon>Coemansia</taxon>
    </lineage>
</organism>
<dbReference type="InterPro" id="IPR029052">
    <property type="entry name" value="Metallo-depent_PP-like"/>
</dbReference>
<dbReference type="PANTHER" id="PTHR13315">
    <property type="entry name" value="METALLO PHOSPHOESTERASE RELATED"/>
    <property type="match status" value="1"/>
</dbReference>
<feature type="domain" description="Calcineurin-like phosphoesterase" evidence="6">
    <location>
        <begin position="84"/>
        <end position="287"/>
    </location>
</feature>
<proteinExistence type="predicted"/>
<evidence type="ECO:0000256" key="1">
    <source>
        <dbReference type="ARBA" id="ARBA00004141"/>
    </source>
</evidence>
<dbReference type="OrthoDB" id="9984693at2759"/>
<keyword evidence="3 5" id="KW-1133">Transmembrane helix</keyword>
<sequence length="443" mass="50579">MHGLLVLLRRLSWPYIVLLVAANLYFYNYARIASLVHPSADIRFNIYGDPQIEGDAKLQRQPRIGRYDLLANDMYIHHVYRSTIDAFNPHYVVTMGDIFSSQWVNRQEYYRRIHRFKWISRQIDSNNNTIEGDHIYYFLAGNHDIGYGGETQKYHITRYLNNFGLLNRKWYVDFERASDEHTGKPGLHKVAILNAMNLDATRNEEYRREAWGFIRDLAAERASRPEIPFILFLHIPLNKPAGVCEPSPVTRLKDGFVAYQDYLSPATSAFLLHCLRPTVILNGHDHNGCLATHLVRNATHLPVHLSDSDKYLQSSSDLCSMTLEELDMHSSEIEAFAKRTVLTLGSPNITTADHLWSTIEITARSTMGAYGGVTGIFDIRRNHAANRDGIFHPRGMREMSASADGYEYQYREVALGHHIAIRVLLIADIVSAVVVPALLLLVK</sequence>
<evidence type="ECO:0000259" key="6">
    <source>
        <dbReference type="Pfam" id="PF00149"/>
    </source>
</evidence>
<dbReference type="InterPro" id="IPR033308">
    <property type="entry name" value="PGAP5/Cdc1/Ted1"/>
</dbReference>
<dbReference type="InterPro" id="IPR004843">
    <property type="entry name" value="Calcineurin-like_PHP"/>
</dbReference>
<dbReference type="Gene3D" id="3.60.21.10">
    <property type="match status" value="1"/>
</dbReference>
<evidence type="ECO:0000313" key="8">
    <source>
        <dbReference type="Proteomes" id="UP001140172"/>
    </source>
</evidence>
<keyword evidence="4 5" id="KW-0472">Membrane</keyword>
<feature type="transmembrane region" description="Helical" evidence="5">
    <location>
        <begin position="419"/>
        <end position="442"/>
    </location>
</feature>
<comment type="subcellular location">
    <subcellularLocation>
        <location evidence="1">Membrane</location>
        <topology evidence="1">Multi-pass membrane protein</topology>
    </subcellularLocation>
</comment>
<dbReference type="GO" id="GO:0005783">
    <property type="term" value="C:endoplasmic reticulum"/>
    <property type="evidence" value="ECO:0007669"/>
    <property type="project" value="TreeGrafter"/>
</dbReference>
<evidence type="ECO:0000256" key="3">
    <source>
        <dbReference type="ARBA" id="ARBA00022989"/>
    </source>
</evidence>
<evidence type="ECO:0000256" key="4">
    <source>
        <dbReference type="ARBA" id="ARBA00023136"/>
    </source>
</evidence>
<dbReference type="GO" id="GO:0006506">
    <property type="term" value="P:GPI anchor biosynthetic process"/>
    <property type="evidence" value="ECO:0007669"/>
    <property type="project" value="InterPro"/>
</dbReference>
<evidence type="ECO:0000256" key="2">
    <source>
        <dbReference type="ARBA" id="ARBA00022692"/>
    </source>
</evidence>
<dbReference type="GO" id="GO:0016020">
    <property type="term" value="C:membrane"/>
    <property type="evidence" value="ECO:0007669"/>
    <property type="project" value="UniProtKB-SubCell"/>
</dbReference>
<evidence type="ECO:0000256" key="5">
    <source>
        <dbReference type="SAM" id="Phobius"/>
    </source>
</evidence>
<protein>
    <recommendedName>
        <fullName evidence="6">Calcineurin-like phosphoesterase domain-containing protein</fullName>
    </recommendedName>
</protein>
<gene>
    <name evidence="7" type="ORF">GGI15_001912</name>
</gene>
<keyword evidence="8" id="KW-1185">Reference proteome</keyword>
<keyword evidence="2 5" id="KW-0812">Transmembrane</keyword>
<reference evidence="7" key="1">
    <citation type="submission" date="2022-07" db="EMBL/GenBank/DDBJ databases">
        <title>Phylogenomic reconstructions and comparative analyses of Kickxellomycotina fungi.</title>
        <authorList>
            <person name="Reynolds N.K."/>
            <person name="Stajich J.E."/>
            <person name="Barry K."/>
            <person name="Grigoriev I.V."/>
            <person name="Crous P."/>
            <person name="Smith M.E."/>
        </authorList>
    </citation>
    <scope>NUCLEOTIDE SEQUENCE</scope>
    <source>
        <strain evidence="7">BCRC 34489</strain>
    </source>
</reference>
<dbReference type="AlphaFoldDB" id="A0A9W8HI38"/>
<comment type="caution">
    <text evidence="7">The sequence shown here is derived from an EMBL/GenBank/DDBJ whole genome shotgun (WGS) entry which is preliminary data.</text>
</comment>
<dbReference type="GO" id="GO:0016787">
    <property type="term" value="F:hydrolase activity"/>
    <property type="evidence" value="ECO:0007669"/>
    <property type="project" value="InterPro"/>
</dbReference>
<dbReference type="Proteomes" id="UP001140172">
    <property type="component" value="Unassembled WGS sequence"/>
</dbReference>
<evidence type="ECO:0000313" key="7">
    <source>
        <dbReference type="EMBL" id="KAJ2785484.1"/>
    </source>
</evidence>
<dbReference type="PANTHER" id="PTHR13315:SF1">
    <property type="entry name" value="PROTEIN TED1"/>
    <property type="match status" value="1"/>
</dbReference>
<dbReference type="EMBL" id="JANBUM010000087">
    <property type="protein sequence ID" value="KAJ2785484.1"/>
    <property type="molecule type" value="Genomic_DNA"/>
</dbReference>
<dbReference type="Pfam" id="PF00149">
    <property type="entry name" value="Metallophos"/>
    <property type="match status" value="1"/>
</dbReference>
<dbReference type="SUPFAM" id="SSF56300">
    <property type="entry name" value="Metallo-dependent phosphatases"/>
    <property type="match status" value="1"/>
</dbReference>
<name>A0A9W8HI38_9FUNG</name>
<accession>A0A9W8HI38</accession>